<dbReference type="PANTHER" id="PTHR37291:SF1">
    <property type="entry name" value="TYPE IV METHYL-DIRECTED RESTRICTION ENZYME ECOKMCRB SUBUNIT"/>
    <property type="match status" value="1"/>
</dbReference>
<proteinExistence type="predicted"/>
<dbReference type="Proteomes" id="UP000267844">
    <property type="component" value="Unassembled WGS sequence"/>
</dbReference>
<dbReference type="SUPFAM" id="SSF52540">
    <property type="entry name" value="P-loop containing nucleoside triphosphate hydrolases"/>
    <property type="match status" value="1"/>
</dbReference>
<dbReference type="InterPro" id="IPR011704">
    <property type="entry name" value="ATPase_dyneun-rel_AAA"/>
</dbReference>
<dbReference type="GO" id="GO:0016887">
    <property type="term" value="F:ATP hydrolysis activity"/>
    <property type="evidence" value="ECO:0007669"/>
    <property type="project" value="InterPro"/>
</dbReference>
<dbReference type="RefSeq" id="WP_125350840.1">
    <property type="nucleotide sequence ID" value="NZ_RHPN01000072.1"/>
</dbReference>
<evidence type="ECO:0000313" key="3">
    <source>
        <dbReference type="Proteomes" id="UP000267844"/>
    </source>
</evidence>
<dbReference type="GO" id="GO:0005524">
    <property type="term" value="F:ATP binding"/>
    <property type="evidence" value="ECO:0007669"/>
    <property type="project" value="InterPro"/>
</dbReference>
<dbReference type="InterPro" id="IPR027417">
    <property type="entry name" value="P-loop_NTPase"/>
</dbReference>
<dbReference type="Gene3D" id="3.40.50.300">
    <property type="entry name" value="P-loop containing nucleotide triphosphate hydrolases"/>
    <property type="match status" value="1"/>
</dbReference>
<dbReference type="Pfam" id="PF07728">
    <property type="entry name" value="AAA_5"/>
    <property type="match status" value="1"/>
</dbReference>
<sequence>MYKELQEEVYNWLKEKNKKDKNFTFSVRQKANKGAELNYFIGTEKSNYFSTTFWFIPVSYPGSSSDLINLVFDLKKGKIEFYIQFNQTKNPSDNQNKCDLILVQKAKERLKDQFERVYYSDEKAKMEFFGIYSTTDYDSFDELENDLENLLDRVIPIVDEEIAKIKSENPDFIAHRFSPEEQSKMLNKMDERFEKYKIIEELTDNLIEEENEFINLDFERNQIPLNQILYGPPGTGKTYNTINKAIEIANPKFKVDETLDEKVKRKAFKDEYNRLVNEGQIVFTTFHQSMTYEDFIEGIKPIIEENEDGAKNVVYEVKNGIFKEICKNADKPQFKKLEVVNEYSFDDAFNDLVLEANQKLEKNEQLFLPILTENLGLKIVGISDRGNLILKPIYSDDAKDYTVSYSRAEKLQQVYPNLSVIKNIDKEFRSVIGGSNSTAYWAVLNYINNKINSKKSSNSQSIILPPKPFVLIIDEINRGNVSQIFGELITLIEEDKRLGNDEAIEVTLPYSKEKFGVPSNLYIIGTMNTADRSVEALDTALRRRFVFEEMPPEYNLNGLQENLFSFSAAEILKTINKRIEKLLDRDHQIGHAYFINKNEATIIDSFYKNIIPLLQEYFFGDYGKIGLVLGTGFIRKMEQDSVFANFEHLDYSQFEEKESYEIINYKDNFEGFREAINLLMNR</sequence>
<accession>A0A427BDL9</accession>
<feature type="domain" description="ATPase dynein-related AAA" evidence="1">
    <location>
        <begin position="467"/>
        <end position="545"/>
    </location>
</feature>
<dbReference type="AlphaFoldDB" id="A0A427BDL9"/>
<evidence type="ECO:0000313" key="2">
    <source>
        <dbReference type="EMBL" id="RRT86757.1"/>
    </source>
</evidence>
<dbReference type="InterPro" id="IPR052934">
    <property type="entry name" value="Methyl-DNA_Rec/Restrict_Enz"/>
</dbReference>
<reference evidence="2 3" key="1">
    <citation type="submission" date="2018-10" db="EMBL/GenBank/DDBJ databases">
        <title>Transmission dynamics of multidrug resistant bacteria on intensive care unit surfaces.</title>
        <authorList>
            <person name="D'Souza A.W."/>
            <person name="Potter R.F."/>
            <person name="Wallace M."/>
            <person name="Shupe A."/>
            <person name="Patel S."/>
            <person name="Sun S."/>
            <person name="Gul D."/>
            <person name="Kwon J.H."/>
            <person name="Andleeb S."/>
            <person name="Burnham C.-A.D."/>
            <person name="Dantas G."/>
        </authorList>
    </citation>
    <scope>NUCLEOTIDE SEQUENCE [LARGE SCALE GENOMIC DNA]</scope>
    <source>
        <strain evidence="2 3">WF_348</strain>
    </source>
</reference>
<protein>
    <recommendedName>
        <fullName evidence="1">ATPase dynein-related AAA domain-containing protein</fullName>
    </recommendedName>
</protein>
<organism evidence="2 3">
    <name type="scientific">Empedobacter falsenii</name>
    <dbReference type="NCBI Taxonomy" id="343874"/>
    <lineage>
        <taxon>Bacteria</taxon>
        <taxon>Pseudomonadati</taxon>
        <taxon>Bacteroidota</taxon>
        <taxon>Flavobacteriia</taxon>
        <taxon>Flavobacteriales</taxon>
        <taxon>Weeksellaceae</taxon>
        <taxon>Empedobacter</taxon>
    </lineage>
</organism>
<dbReference type="EMBL" id="RHPO01000070">
    <property type="protein sequence ID" value="RRT86757.1"/>
    <property type="molecule type" value="Genomic_DNA"/>
</dbReference>
<dbReference type="PANTHER" id="PTHR37291">
    <property type="entry name" value="5-METHYLCYTOSINE-SPECIFIC RESTRICTION ENZYME B"/>
    <property type="match status" value="1"/>
</dbReference>
<gene>
    <name evidence="2" type="ORF">EGI89_15305</name>
</gene>
<name>A0A427BDL9_9FLAO</name>
<evidence type="ECO:0000259" key="1">
    <source>
        <dbReference type="Pfam" id="PF07728"/>
    </source>
</evidence>
<comment type="caution">
    <text evidence="2">The sequence shown here is derived from an EMBL/GenBank/DDBJ whole genome shotgun (WGS) entry which is preliminary data.</text>
</comment>